<name>E9SDM3_RUMAL</name>
<gene>
    <name evidence="2" type="ORF">CUS_7222</name>
</gene>
<dbReference type="EMBL" id="ADKM02000091">
    <property type="protein sequence ID" value="EGC02671.1"/>
    <property type="molecule type" value="Genomic_DNA"/>
</dbReference>
<accession>E9SDM3</accession>
<dbReference type="NCBIfam" id="TIGR04088">
    <property type="entry name" value="cognate_SipW"/>
    <property type="match status" value="1"/>
</dbReference>
<comment type="caution">
    <text evidence="2">The sequence shown here is derived from an EMBL/GenBank/DDBJ whole genome shotgun (WGS) entry which is preliminary data.</text>
</comment>
<dbReference type="AlphaFoldDB" id="E9SDM3"/>
<evidence type="ECO:0000256" key="1">
    <source>
        <dbReference type="SAM" id="SignalP"/>
    </source>
</evidence>
<dbReference type="InterPro" id="IPR023833">
    <property type="entry name" value="Signal_pept_SipW-depend-type"/>
</dbReference>
<reference evidence="2 3" key="1">
    <citation type="submission" date="2011-02" db="EMBL/GenBank/DDBJ databases">
        <authorList>
            <person name="Nelson K.E."/>
            <person name="Sutton G."/>
            <person name="Torralba M."/>
            <person name="Durkin S."/>
            <person name="Harkins D."/>
            <person name="Montgomery R."/>
            <person name="Ziemer C."/>
            <person name="Klaassens E."/>
            <person name="Ocuiv P."/>
            <person name="Morrison M."/>
        </authorList>
    </citation>
    <scope>NUCLEOTIDE SEQUENCE [LARGE SCALE GENOMIC DNA]</scope>
    <source>
        <strain evidence="2 3">8</strain>
    </source>
</reference>
<sequence>MERSKLKKIALIASLSALALVGATLAFLTSTDNAVNKFTVGKVALKIEEDFDEDQKLSAGQIITKQPSVKNTGSVKELFFAEVYLPRMEAAFLDADGQRIVPDGVTLSEPPKAEEFLQTQAIFNLLAGVEDGTEKGYILEPTDKCKWEFSYNKATNSAAGWEYLELTDISPRTEDITKVQGMMDGSYDIYLLGYSEWVAPDKVTIPIFDRLQMRSVVDADIAEGTVGQVQINAYTIQADALEISGLSGDGTADRPYSADDLKKIYAVVSNKEATP</sequence>
<organism evidence="2 3">
    <name type="scientific">Ruminococcus albus 8</name>
    <dbReference type="NCBI Taxonomy" id="246199"/>
    <lineage>
        <taxon>Bacteria</taxon>
        <taxon>Bacillati</taxon>
        <taxon>Bacillota</taxon>
        <taxon>Clostridia</taxon>
        <taxon>Eubacteriales</taxon>
        <taxon>Oscillospiraceae</taxon>
        <taxon>Ruminococcus</taxon>
    </lineage>
</organism>
<feature type="signal peptide" evidence="1">
    <location>
        <begin position="1"/>
        <end position="34"/>
    </location>
</feature>
<dbReference type="Proteomes" id="UP000004259">
    <property type="component" value="Unassembled WGS sequence"/>
</dbReference>
<evidence type="ECO:0008006" key="4">
    <source>
        <dbReference type="Google" id="ProtNLM"/>
    </source>
</evidence>
<protein>
    <recommendedName>
        <fullName evidence="4">Alternate signal-mediated exported protein, CPF_0494 family</fullName>
    </recommendedName>
</protein>
<dbReference type="RefSeq" id="WP_002850671.1">
    <property type="nucleotide sequence ID" value="NZ_ADKM02000091.1"/>
</dbReference>
<keyword evidence="3" id="KW-1185">Reference proteome</keyword>
<feature type="chain" id="PRO_5039417141" description="Alternate signal-mediated exported protein, CPF_0494 family" evidence="1">
    <location>
        <begin position="35"/>
        <end position="275"/>
    </location>
</feature>
<evidence type="ECO:0000313" key="3">
    <source>
        <dbReference type="Proteomes" id="UP000004259"/>
    </source>
</evidence>
<evidence type="ECO:0000313" key="2">
    <source>
        <dbReference type="EMBL" id="EGC02671.1"/>
    </source>
</evidence>
<keyword evidence="1" id="KW-0732">Signal</keyword>
<proteinExistence type="predicted"/>
<dbReference type="eggNOG" id="ENOG50303X3">
    <property type="taxonomic scope" value="Bacteria"/>
</dbReference>
<dbReference type="OrthoDB" id="2063096at2"/>
<dbReference type="STRING" id="246199.CUS_7222"/>